<evidence type="ECO:0000313" key="1">
    <source>
        <dbReference type="EMBL" id="WAA09561.1"/>
    </source>
</evidence>
<dbReference type="InterPro" id="IPR025626">
    <property type="entry name" value="YyzF"/>
</dbReference>
<dbReference type="Pfam" id="PF14116">
    <property type="entry name" value="YyzF"/>
    <property type="match status" value="1"/>
</dbReference>
<dbReference type="AlphaFoldDB" id="A0A9E8LU45"/>
<name>A0A9E8LU45_9BACI</name>
<proteinExistence type="predicted"/>
<dbReference type="Proteomes" id="UP001164718">
    <property type="component" value="Chromosome"/>
</dbReference>
<dbReference type="NCBIfam" id="TIGR04129">
    <property type="entry name" value="CxxH_BA5709"/>
    <property type="match status" value="1"/>
</dbReference>
<dbReference type="EMBL" id="CP106878">
    <property type="protein sequence ID" value="WAA09561.1"/>
    <property type="molecule type" value="Genomic_DNA"/>
</dbReference>
<keyword evidence="2" id="KW-1185">Reference proteome</keyword>
<protein>
    <submittedName>
        <fullName evidence="1">CxxH/CxxC protein</fullName>
    </submittedName>
</protein>
<organism evidence="1 2">
    <name type="scientific">Fervidibacillus albus</name>
    <dbReference type="NCBI Taxonomy" id="2980026"/>
    <lineage>
        <taxon>Bacteria</taxon>
        <taxon>Bacillati</taxon>
        <taxon>Bacillota</taxon>
        <taxon>Bacilli</taxon>
        <taxon>Bacillales</taxon>
        <taxon>Bacillaceae</taxon>
        <taxon>Fervidibacillus</taxon>
    </lineage>
</organism>
<dbReference type="RefSeq" id="WP_275417342.1">
    <property type="nucleotide sequence ID" value="NZ_CP106878.1"/>
</dbReference>
<dbReference type="KEGG" id="faf:OE104_13690"/>
<accession>A0A9E8LU45</accession>
<gene>
    <name evidence="1" type="ORF">OE104_13690</name>
</gene>
<evidence type="ECO:0000313" key="2">
    <source>
        <dbReference type="Proteomes" id="UP001164718"/>
    </source>
</evidence>
<sequence length="71" mass="7876">MTKENDLGTTAAIYSCEEHVEYALEEVVNEEGMPPTLKRIESGILSTKRCAYCGKPSVYIVSNEYSHTKCG</sequence>
<reference evidence="1" key="1">
    <citation type="submission" date="2022-09" db="EMBL/GenBank/DDBJ databases">
        <title>Complete Genomes of Fervidibacillus albus and Fervidibacillus halotolerans isolated from tidal flat sediments.</title>
        <authorList>
            <person name="Kwon K.K."/>
            <person name="Yang S.-H."/>
            <person name="Park M.J."/>
            <person name="Oh H.-M."/>
        </authorList>
    </citation>
    <scope>NUCLEOTIDE SEQUENCE</scope>
    <source>
        <strain evidence="1">MEBiC13591</strain>
    </source>
</reference>